<keyword evidence="3" id="KW-1185">Reference proteome</keyword>
<organism evidence="2 3">
    <name type="scientific">Salinomyces thailandicus</name>
    <dbReference type="NCBI Taxonomy" id="706561"/>
    <lineage>
        <taxon>Eukaryota</taxon>
        <taxon>Fungi</taxon>
        <taxon>Dikarya</taxon>
        <taxon>Ascomycota</taxon>
        <taxon>Pezizomycotina</taxon>
        <taxon>Dothideomycetes</taxon>
        <taxon>Dothideomycetidae</taxon>
        <taxon>Mycosphaerellales</taxon>
        <taxon>Teratosphaeriaceae</taxon>
        <taxon>Salinomyces</taxon>
    </lineage>
</organism>
<feature type="domain" description="BTB" evidence="1">
    <location>
        <begin position="20"/>
        <end position="95"/>
    </location>
</feature>
<dbReference type="PROSITE" id="PS50097">
    <property type="entry name" value="BTB"/>
    <property type="match status" value="1"/>
</dbReference>
<gene>
    <name evidence="2" type="ORF">B0A50_06806</name>
</gene>
<sequence length="253" mass="27721">MATATSMGDITQYFDSKVLSDVVVSFDTPYGNCGINAHKIVLAKASEFFNTAFTGEFKESKSAEINLHDDDRFAVIGMLADCYGLVFDGRSEYSKEGVTIDCNDNGAGFVQYKVNLYVVADKYGVANLCTQIKERFPDMLVCITSTSVKEYPAYLDQVARSIYIDNQVAAKDLRAPLINTLVKHVQSCVSTKEFEALIMDVPELAVELFRALAGNTGGETGSKAGPGNVGTKRPRKRKLQCEVDDLIASTFQR</sequence>
<dbReference type="EMBL" id="NAJL01000045">
    <property type="protein sequence ID" value="TKA24336.1"/>
    <property type="molecule type" value="Genomic_DNA"/>
</dbReference>
<dbReference type="Gene3D" id="1.25.40.420">
    <property type="match status" value="1"/>
</dbReference>
<dbReference type="InterPro" id="IPR000210">
    <property type="entry name" value="BTB/POZ_dom"/>
</dbReference>
<dbReference type="Proteomes" id="UP000308549">
    <property type="component" value="Unassembled WGS sequence"/>
</dbReference>
<protein>
    <recommendedName>
        <fullName evidence="1">BTB domain-containing protein</fullName>
    </recommendedName>
</protein>
<comment type="caution">
    <text evidence="2">The sequence shown here is derived from an EMBL/GenBank/DDBJ whole genome shotgun (WGS) entry which is preliminary data.</text>
</comment>
<dbReference type="Pfam" id="PF00651">
    <property type="entry name" value="BTB"/>
    <property type="match status" value="1"/>
</dbReference>
<evidence type="ECO:0000259" key="1">
    <source>
        <dbReference type="PROSITE" id="PS50097"/>
    </source>
</evidence>
<dbReference type="SUPFAM" id="SSF54695">
    <property type="entry name" value="POZ domain"/>
    <property type="match status" value="1"/>
</dbReference>
<dbReference type="InterPro" id="IPR011333">
    <property type="entry name" value="SKP1/BTB/POZ_sf"/>
</dbReference>
<dbReference type="CDD" id="cd18186">
    <property type="entry name" value="BTB_POZ_ZBTB_KLHL-like"/>
    <property type="match status" value="1"/>
</dbReference>
<dbReference type="AlphaFoldDB" id="A0A4U0TQZ5"/>
<name>A0A4U0TQZ5_9PEZI</name>
<accession>A0A4U0TQZ5</accession>
<dbReference type="PANTHER" id="PTHR24413">
    <property type="entry name" value="SPECKLE-TYPE POZ PROTEIN"/>
    <property type="match status" value="1"/>
</dbReference>
<evidence type="ECO:0000313" key="2">
    <source>
        <dbReference type="EMBL" id="TKA24336.1"/>
    </source>
</evidence>
<dbReference type="Gene3D" id="3.30.710.10">
    <property type="entry name" value="Potassium Channel Kv1.1, Chain A"/>
    <property type="match status" value="1"/>
</dbReference>
<dbReference type="OrthoDB" id="6359816at2759"/>
<proteinExistence type="predicted"/>
<reference evidence="2 3" key="1">
    <citation type="submission" date="2017-03" db="EMBL/GenBank/DDBJ databases">
        <title>Genomes of endolithic fungi from Antarctica.</title>
        <authorList>
            <person name="Coleine C."/>
            <person name="Masonjones S."/>
            <person name="Stajich J.E."/>
        </authorList>
    </citation>
    <scope>NUCLEOTIDE SEQUENCE [LARGE SCALE GENOMIC DNA]</scope>
    <source>
        <strain evidence="2 3">CCFEE 6315</strain>
    </source>
</reference>
<evidence type="ECO:0000313" key="3">
    <source>
        <dbReference type="Proteomes" id="UP000308549"/>
    </source>
</evidence>